<dbReference type="Proteomes" id="UP000326546">
    <property type="component" value="Chromosome"/>
</dbReference>
<sequence>MTTAPASRARRRAAVLTAAFAALGLSACSLTSPTTSMIRYSPADGVEIDGESVDVRNLLVISHGEGAPGVVLGSVSNRTAEPVTVTITAAGNDLSPQVEIDPGGVVRLDGYTTEGPGEPVTIPAVDGPSGQGMEIRIVTTGETLTAHAPVLLPQGPYEQFADDAGGTVEPRPAGEADH</sequence>
<name>A0A5J6V7J8_9MICO</name>
<gene>
    <name evidence="3" type="ORF">FY030_13230</name>
</gene>
<dbReference type="EMBL" id="CP044427">
    <property type="protein sequence ID" value="QFG69537.1"/>
    <property type="molecule type" value="Genomic_DNA"/>
</dbReference>
<evidence type="ECO:0000313" key="3">
    <source>
        <dbReference type="EMBL" id="QFG69537.1"/>
    </source>
</evidence>
<dbReference type="OrthoDB" id="3267550at2"/>
<feature type="chain" id="PRO_5039498775" description="DNA modification methylase" evidence="2">
    <location>
        <begin position="28"/>
        <end position="178"/>
    </location>
</feature>
<dbReference type="AlphaFoldDB" id="A0A5J6V7J8"/>
<reference evidence="3 4" key="1">
    <citation type="submission" date="2019-09" db="EMBL/GenBank/DDBJ databases">
        <title>Serinicoccus pratensis sp. nov., isolated from meadow soil.</title>
        <authorList>
            <person name="Zhang W."/>
        </authorList>
    </citation>
    <scope>NUCLEOTIDE SEQUENCE [LARGE SCALE GENOMIC DNA]</scope>
    <source>
        <strain evidence="3 4">W204</strain>
    </source>
</reference>
<feature type="region of interest" description="Disordered" evidence="1">
    <location>
        <begin position="158"/>
        <end position="178"/>
    </location>
</feature>
<dbReference type="RefSeq" id="WP_158061935.1">
    <property type="nucleotide sequence ID" value="NZ_CP044427.1"/>
</dbReference>
<dbReference type="KEGG" id="serw:FY030_13230"/>
<feature type="signal peptide" evidence="2">
    <location>
        <begin position="1"/>
        <end position="27"/>
    </location>
</feature>
<keyword evidence="4" id="KW-1185">Reference proteome</keyword>
<evidence type="ECO:0008006" key="5">
    <source>
        <dbReference type="Google" id="ProtNLM"/>
    </source>
</evidence>
<evidence type="ECO:0000256" key="2">
    <source>
        <dbReference type="SAM" id="SignalP"/>
    </source>
</evidence>
<evidence type="ECO:0000313" key="4">
    <source>
        <dbReference type="Proteomes" id="UP000326546"/>
    </source>
</evidence>
<evidence type="ECO:0000256" key="1">
    <source>
        <dbReference type="SAM" id="MobiDB-lite"/>
    </source>
</evidence>
<accession>A0A5J6V7J8</accession>
<proteinExistence type="predicted"/>
<organism evidence="3 4">
    <name type="scientific">Ornithinimicrobium pratense</name>
    <dbReference type="NCBI Taxonomy" id="2593973"/>
    <lineage>
        <taxon>Bacteria</taxon>
        <taxon>Bacillati</taxon>
        <taxon>Actinomycetota</taxon>
        <taxon>Actinomycetes</taxon>
        <taxon>Micrococcales</taxon>
        <taxon>Ornithinimicrobiaceae</taxon>
        <taxon>Ornithinimicrobium</taxon>
    </lineage>
</organism>
<protein>
    <recommendedName>
        <fullName evidence="5">DNA modification methylase</fullName>
    </recommendedName>
</protein>
<keyword evidence="2" id="KW-0732">Signal</keyword>